<dbReference type="GO" id="GO:0016301">
    <property type="term" value="F:kinase activity"/>
    <property type="evidence" value="ECO:0007669"/>
    <property type="project" value="UniProtKB-KW"/>
</dbReference>
<evidence type="ECO:0000313" key="1">
    <source>
        <dbReference type="EMBL" id="MDQ1105741.1"/>
    </source>
</evidence>
<dbReference type="NCBIfam" id="NF006743">
    <property type="entry name" value="PRK09270.1-2"/>
    <property type="match status" value="1"/>
</dbReference>
<protein>
    <submittedName>
        <fullName evidence="1">Pantothenate kinase</fullName>
    </submittedName>
</protein>
<dbReference type="Gene3D" id="3.40.50.300">
    <property type="entry name" value="P-loop containing nucleotide triphosphate hydrolases"/>
    <property type="match status" value="2"/>
</dbReference>
<proteinExistence type="predicted"/>
<gene>
    <name evidence="1" type="ORF">QE405_003025</name>
</gene>
<comment type="caution">
    <text evidence="1">The sequence shown here is derived from an EMBL/GenBank/DDBJ whole genome shotgun (WGS) entry which is preliminary data.</text>
</comment>
<dbReference type="InterPro" id="IPR027417">
    <property type="entry name" value="P-loop_NTPase"/>
</dbReference>
<dbReference type="Pfam" id="PF03308">
    <property type="entry name" value="MeaB"/>
    <property type="match status" value="1"/>
</dbReference>
<keyword evidence="1" id="KW-0808">Transferase</keyword>
<accession>A0AAJ1X2C3</accession>
<dbReference type="AlphaFoldDB" id="A0AAJ1X2C3"/>
<name>A0AAJ1X2C3_9ACTN</name>
<evidence type="ECO:0000313" key="2">
    <source>
        <dbReference type="Proteomes" id="UP001239215"/>
    </source>
</evidence>
<dbReference type="Proteomes" id="UP001239215">
    <property type="component" value="Unassembled WGS sequence"/>
</dbReference>
<reference evidence="1" key="1">
    <citation type="submission" date="2023-07" db="EMBL/GenBank/DDBJ databases">
        <title>Functional and genomic diversity of the sorghum phyllosphere microbiome.</title>
        <authorList>
            <person name="Shade A."/>
        </authorList>
    </citation>
    <scope>NUCLEOTIDE SEQUENCE</scope>
    <source>
        <strain evidence="1">SORGH_AS_1067</strain>
    </source>
</reference>
<sequence>MTEPSTVGLADLVGRLVARAHDLLRQAELVGDRAVIGVVGAPGAGKSTLVDALLAALAAAPPAGAGPDWVAHLPMDGFHLADAQLDRLGRRDRKGAPDTFDARGYAAALRRARTEQDHTVFVPGFERELEQPIAAALAVRPEARLVLTEGNYLLLGADGDADHLAQGWGEVRALLDETWYVEVPDTLRHERLVARHVRFGKTPAAAAAWVDEVDEPNARLVAAGRERADLVVPLP</sequence>
<dbReference type="PANTHER" id="PTHR10285">
    <property type="entry name" value="URIDINE KINASE"/>
    <property type="match status" value="1"/>
</dbReference>
<keyword evidence="1" id="KW-0418">Kinase</keyword>
<dbReference type="SUPFAM" id="SSF52540">
    <property type="entry name" value="P-loop containing nucleoside triphosphate hydrolases"/>
    <property type="match status" value="1"/>
</dbReference>
<dbReference type="RefSeq" id="WP_307202263.1">
    <property type="nucleotide sequence ID" value="NZ_JAUTAN010000001.1"/>
</dbReference>
<organism evidence="1 2">
    <name type="scientific">Nocardioides zeae</name>
    <dbReference type="NCBI Taxonomy" id="1457234"/>
    <lineage>
        <taxon>Bacteria</taxon>
        <taxon>Bacillati</taxon>
        <taxon>Actinomycetota</taxon>
        <taxon>Actinomycetes</taxon>
        <taxon>Propionibacteriales</taxon>
        <taxon>Nocardioidaceae</taxon>
        <taxon>Nocardioides</taxon>
    </lineage>
</organism>
<dbReference type="EMBL" id="JAUTAN010000001">
    <property type="protein sequence ID" value="MDQ1105741.1"/>
    <property type="molecule type" value="Genomic_DNA"/>
</dbReference>